<dbReference type="Proteomes" id="UP000886885">
    <property type="component" value="Chromosome 12A"/>
</dbReference>
<evidence type="ECO:0008006" key="7">
    <source>
        <dbReference type="Google" id="ProtNLM"/>
    </source>
</evidence>
<comment type="similarity">
    <text evidence="2">Belongs to the thaumatin family.</text>
</comment>
<evidence type="ECO:0000256" key="2">
    <source>
        <dbReference type="ARBA" id="ARBA00010607"/>
    </source>
</evidence>
<keyword evidence="4" id="KW-1015">Disulfide bond</keyword>
<reference evidence="5" key="1">
    <citation type="journal article" date="2020" name="bioRxiv">
        <title>Hybrid origin of Populus tomentosa Carr. identified through genome sequencing and phylogenomic analysis.</title>
        <authorList>
            <person name="An X."/>
            <person name="Gao K."/>
            <person name="Chen Z."/>
            <person name="Li J."/>
            <person name="Yang X."/>
            <person name="Yang X."/>
            <person name="Zhou J."/>
            <person name="Guo T."/>
            <person name="Zhao T."/>
            <person name="Huang S."/>
            <person name="Miao D."/>
            <person name="Khan W.U."/>
            <person name="Rao P."/>
            <person name="Ye M."/>
            <person name="Lei B."/>
            <person name="Liao W."/>
            <person name="Wang J."/>
            <person name="Ji L."/>
            <person name="Li Y."/>
            <person name="Guo B."/>
            <person name="Mustafa N.S."/>
            <person name="Li S."/>
            <person name="Yun Q."/>
            <person name="Keller S.R."/>
            <person name="Mao J."/>
            <person name="Zhang R."/>
            <person name="Strauss S.H."/>
        </authorList>
    </citation>
    <scope>NUCLEOTIDE SEQUENCE</scope>
    <source>
        <strain evidence="5">GM15</strain>
        <tissue evidence="5">Leaf</tissue>
    </source>
</reference>
<gene>
    <name evidence="5" type="ORF">POTOM_041535</name>
</gene>
<dbReference type="OrthoDB" id="430315at2759"/>
<comment type="subcellular location">
    <subcellularLocation>
        <location evidence="1">Secreted</location>
    </subcellularLocation>
</comment>
<dbReference type="PROSITE" id="PS51367">
    <property type="entry name" value="THAUMATIN_2"/>
    <property type="match status" value="1"/>
</dbReference>
<proteinExistence type="inferred from homology"/>
<sequence length="442" mass="47205">MDVFGKSILSAPANVVYLSTILGLDGPIPVHKCDCKCQNEHVLANMYRCSLTGLTHICDKNCNQRILYDNHSSLCRASGRIFPLSPAEDQAVRGVRRKLDDDNSNAPTDSCSFKRRRNAQFHPSPFERSFSAASPICSQMEPDLLELLLDRELQRQKEVPYFYGELDPLKSRAAASKLLELLASTSGICAGNPQLASTGFRLDSGQSVSISSVPGWSGRIWARTGCTFDGSGNGSCQTGDCGGRLECVGNGATPPASLFEITLGTGNVKDYYDVSLVDGYNLPLVAAPVGIHGACNVTGCVSDVNMGCPKELQVVGDGGGGGGVVACKSACEAFGLDQYCCGGEFANPTTCRPSFYSTIFKRACPRAYSYAFDDGTSTFTCKASDYAIIFCPTANRIETPDGADTASVIPKPGNGETMKLVSSSNVLRPLPLLFLLFILYLT</sequence>
<dbReference type="CDD" id="cd09218">
    <property type="entry name" value="TLP-PA"/>
    <property type="match status" value="1"/>
</dbReference>
<dbReference type="EMBL" id="JAAWWB010000023">
    <property type="protein sequence ID" value="KAG6753557.1"/>
    <property type="molecule type" value="Genomic_DNA"/>
</dbReference>
<keyword evidence="3" id="KW-0964">Secreted</keyword>
<protein>
    <recommendedName>
        <fullName evidence="7">Pathogenesis-related thaumatin superfamily protein</fullName>
    </recommendedName>
</protein>
<dbReference type="AlphaFoldDB" id="A0A8X7YQT0"/>
<keyword evidence="6" id="KW-1185">Reference proteome</keyword>
<evidence type="ECO:0000256" key="4">
    <source>
        <dbReference type="ARBA" id="ARBA00023157"/>
    </source>
</evidence>
<dbReference type="InterPro" id="IPR017949">
    <property type="entry name" value="Thaumatin_CS"/>
</dbReference>
<dbReference type="SMART" id="SM00205">
    <property type="entry name" value="THN"/>
    <property type="match status" value="1"/>
</dbReference>
<dbReference type="Pfam" id="PF00314">
    <property type="entry name" value="Thaumatin"/>
    <property type="match status" value="1"/>
</dbReference>
<evidence type="ECO:0000256" key="3">
    <source>
        <dbReference type="ARBA" id="ARBA00022525"/>
    </source>
</evidence>
<name>A0A8X7YQT0_POPTO</name>
<dbReference type="PANTHER" id="PTHR31048">
    <property type="entry name" value="OS03G0233200 PROTEIN"/>
    <property type="match status" value="1"/>
</dbReference>
<evidence type="ECO:0000256" key="1">
    <source>
        <dbReference type="ARBA" id="ARBA00004613"/>
    </source>
</evidence>
<organism evidence="5 6">
    <name type="scientific">Populus tomentosa</name>
    <name type="common">Chinese white poplar</name>
    <dbReference type="NCBI Taxonomy" id="118781"/>
    <lineage>
        <taxon>Eukaryota</taxon>
        <taxon>Viridiplantae</taxon>
        <taxon>Streptophyta</taxon>
        <taxon>Embryophyta</taxon>
        <taxon>Tracheophyta</taxon>
        <taxon>Spermatophyta</taxon>
        <taxon>Magnoliopsida</taxon>
        <taxon>eudicotyledons</taxon>
        <taxon>Gunneridae</taxon>
        <taxon>Pentapetalae</taxon>
        <taxon>rosids</taxon>
        <taxon>fabids</taxon>
        <taxon>Malpighiales</taxon>
        <taxon>Salicaceae</taxon>
        <taxon>Saliceae</taxon>
        <taxon>Populus</taxon>
    </lineage>
</organism>
<comment type="caution">
    <text evidence="5">The sequence shown here is derived from an EMBL/GenBank/DDBJ whole genome shotgun (WGS) entry which is preliminary data.</text>
</comment>
<dbReference type="InterPro" id="IPR001938">
    <property type="entry name" value="Thaumatin"/>
</dbReference>
<dbReference type="PROSITE" id="PS00316">
    <property type="entry name" value="THAUMATIN_1"/>
    <property type="match status" value="1"/>
</dbReference>
<evidence type="ECO:0000313" key="6">
    <source>
        <dbReference type="Proteomes" id="UP000886885"/>
    </source>
</evidence>
<dbReference type="FunFam" id="2.60.110.10:FF:000002">
    <property type="entry name" value="Thaumatin-like protein 1a"/>
    <property type="match status" value="1"/>
</dbReference>
<accession>A0A8X7YQT0</accession>
<evidence type="ECO:0000313" key="5">
    <source>
        <dbReference type="EMBL" id="KAG6753557.1"/>
    </source>
</evidence>
<dbReference type="GO" id="GO:0005576">
    <property type="term" value="C:extracellular region"/>
    <property type="evidence" value="ECO:0007669"/>
    <property type="project" value="UniProtKB-SubCell"/>
</dbReference>